<proteinExistence type="predicted"/>
<protein>
    <recommendedName>
        <fullName evidence="2">Type IX secretion system membrane protein PorP/SprF</fullName>
    </recommendedName>
</protein>
<dbReference type="InterPro" id="IPR019861">
    <property type="entry name" value="PorP/SprF_Bacteroidetes"/>
</dbReference>
<gene>
    <name evidence="1" type="ORF">SDC9_37810</name>
</gene>
<evidence type="ECO:0000313" key="1">
    <source>
        <dbReference type="EMBL" id="MPL91733.1"/>
    </source>
</evidence>
<comment type="caution">
    <text evidence="1">The sequence shown here is derived from an EMBL/GenBank/DDBJ whole genome shotgun (WGS) entry which is preliminary data.</text>
</comment>
<reference evidence="1" key="1">
    <citation type="submission" date="2019-08" db="EMBL/GenBank/DDBJ databases">
        <authorList>
            <person name="Kucharzyk K."/>
            <person name="Murdoch R.W."/>
            <person name="Higgins S."/>
            <person name="Loffler F."/>
        </authorList>
    </citation>
    <scope>NUCLEOTIDE SEQUENCE</scope>
</reference>
<name>A0A644VMF2_9ZZZZ</name>
<accession>A0A644VMF2</accession>
<evidence type="ECO:0008006" key="2">
    <source>
        <dbReference type="Google" id="ProtNLM"/>
    </source>
</evidence>
<organism evidence="1">
    <name type="scientific">bioreactor metagenome</name>
    <dbReference type="NCBI Taxonomy" id="1076179"/>
    <lineage>
        <taxon>unclassified sequences</taxon>
        <taxon>metagenomes</taxon>
        <taxon>ecological metagenomes</taxon>
    </lineage>
</organism>
<dbReference type="EMBL" id="VSSQ01000337">
    <property type="protein sequence ID" value="MPL91733.1"/>
    <property type="molecule type" value="Genomic_DNA"/>
</dbReference>
<dbReference type="Pfam" id="PF11751">
    <property type="entry name" value="PorP_SprF"/>
    <property type="match status" value="1"/>
</dbReference>
<dbReference type="NCBIfam" id="TIGR03519">
    <property type="entry name" value="T9SS_PorP_fam"/>
    <property type="match status" value="1"/>
</dbReference>
<dbReference type="AlphaFoldDB" id="A0A644VMF2"/>
<sequence length="333" mass="37094">MIRLSGEGMKNIHMKRIVFGIFLVLSFLSNLHAQFDAQSSQYMHNAPGFNPAAVGESGMLDITGQHRLQWIGMPNGGSTTIFNINSPLNILGRKHGIGINFINDQIGLFVNQQVHLQYAFKIKAGKGAINIGPQIGFLSIGFRGDSVRGPLVPTGEYHDIQNDPAIPGSLVEGFALDMSLGAWYTQQDFYAGISYSHFNQPVIEWTDQHEYRPTSTLYITSGYSKTLNNPKYVFKPSMLLKTDFTTYKLDVSALMYVNNQYWGGLTYRHGDAAVILAGINIGNGLSIGYSFDFPVSQMIRATWSSHEVMLSYEIDIKAGDSSRRKKYKSIRIL</sequence>